<dbReference type="AlphaFoldDB" id="W8C6I3"/>
<dbReference type="Pfam" id="PF05334">
    <property type="entry name" value="DUF719"/>
    <property type="match status" value="1"/>
</dbReference>
<name>W8C6I3_CERCA</name>
<protein>
    <submittedName>
        <fullName evidence="5">(Mediterranean fruit fly) hypothetical protein</fullName>
    </submittedName>
    <submittedName>
        <fullName evidence="6">Protein FAM114A2</fullName>
    </submittedName>
</protein>
<gene>
    <name evidence="6" type="primary">F1142</name>
    <name evidence="5" type="ORF">CCAP1982_LOCUS84</name>
</gene>
<evidence type="ECO:0000256" key="4">
    <source>
        <dbReference type="SAM" id="MobiDB-lite"/>
    </source>
</evidence>
<feature type="region of interest" description="Disordered" evidence="4">
    <location>
        <begin position="13"/>
        <end position="35"/>
    </location>
</feature>
<feature type="coiled-coil region" evidence="3">
    <location>
        <begin position="237"/>
        <end position="338"/>
    </location>
</feature>
<evidence type="ECO:0000256" key="2">
    <source>
        <dbReference type="ARBA" id="ARBA00022553"/>
    </source>
</evidence>
<sequence length="508" mass="56587">MSTEIDRKIVNQAVNEASGWDQDDDDNWDDWGDAEENFDNSEITKLKDISHKKNETNTQNNNFNKIQKTIVGTNQDPNSNSDISSEPKDVQSPNSVASQKQATGWGGLFGGVVSSVFSTATEGLGNITSTVSQGLNQVIGVPDPEELARMQADEITKSQRESVAHNEKQKITKECRESYIQEQHASTPVFGLNIVSGVTNLGSKVLNTGLDTLEGIGKKTMHILQENDPLLMNKRKLLGLEQDKPNLSEVLKEAKKDADQLENTLKELKLEKSREMLRFDLLFENNCGLVHLEALEILSKESTLKLQKLQDAVSGNALKELQETITEVKELMELEELEGESDGDYSAKDLNARLMSAIEDVELQINFDDIVMKWDKALEWLHITPTVDTNDAVQDTFAHGITALAETCALQICKLHKIGELLLVKDHHSTANEVDSIVQLCKQFNTHLNGLTNRFAATLTSYKSDMQADLEDVKKRRVSTLFAEMLVANQNIEKAFHLFLPILQIGAV</sequence>
<comment type="similarity">
    <text evidence="1">Belongs to the FAM114 family.</text>
</comment>
<reference evidence="6" key="2">
    <citation type="journal article" date="2014" name="BMC Genomics">
        <title>A genomic perspective to assessing quality of mass-reared SIT flies used in Mediterranean fruit fly (Ceratitis capitata) eradication in California.</title>
        <authorList>
            <person name="Calla B."/>
            <person name="Hall B."/>
            <person name="Hou S."/>
            <person name="Geib S.M."/>
        </authorList>
    </citation>
    <scope>NUCLEOTIDE SEQUENCE</scope>
</reference>
<keyword evidence="3" id="KW-0175">Coiled coil</keyword>
<feature type="compositionally biased region" description="Polar residues" evidence="4">
    <location>
        <begin position="71"/>
        <end position="84"/>
    </location>
</feature>
<reference evidence="5" key="3">
    <citation type="submission" date="2020-11" db="EMBL/GenBank/DDBJ databases">
        <authorList>
            <person name="Whitehead M."/>
        </authorList>
    </citation>
    <scope>NUCLEOTIDE SEQUENCE</scope>
    <source>
        <strain evidence="5">EGII</strain>
    </source>
</reference>
<feature type="compositionally biased region" description="Acidic residues" evidence="4">
    <location>
        <begin position="21"/>
        <end position="35"/>
    </location>
</feature>
<evidence type="ECO:0000256" key="1">
    <source>
        <dbReference type="ARBA" id="ARBA00006903"/>
    </source>
</evidence>
<evidence type="ECO:0000256" key="3">
    <source>
        <dbReference type="SAM" id="Coils"/>
    </source>
</evidence>
<dbReference type="EMBL" id="CAJHJT010000001">
    <property type="protein sequence ID" value="CAD6991142.1"/>
    <property type="molecule type" value="Genomic_DNA"/>
</dbReference>
<accession>W8C6I3</accession>
<feature type="region of interest" description="Disordered" evidence="4">
    <location>
        <begin position="71"/>
        <end position="102"/>
    </location>
</feature>
<proteinExistence type="evidence at transcript level"/>
<evidence type="ECO:0000313" key="6">
    <source>
        <dbReference type="EMBL" id="JAC02332.1"/>
    </source>
</evidence>
<dbReference type="PANTHER" id="PTHR12842">
    <property type="entry name" value="FI01459P"/>
    <property type="match status" value="1"/>
</dbReference>
<evidence type="ECO:0000313" key="5">
    <source>
        <dbReference type="EMBL" id="CAD6991142.1"/>
    </source>
</evidence>
<dbReference type="PANTHER" id="PTHR12842:SF6">
    <property type="entry name" value="FI01459P"/>
    <property type="match status" value="1"/>
</dbReference>
<reference evidence="6" key="1">
    <citation type="submission" date="2013-07" db="EMBL/GenBank/DDBJ databases">
        <authorList>
            <person name="Geib S."/>
        </authorList>
    </citation>
    <scope>NUCLEOTIDE SEQUENCE</scope>
</reference>
<organism evidence="6">
    <name type="scientific">Ceratitis capitata</name>
    <name type="common">Mediterranean fruit fly</name>
    <name type="synonym">Tephritis capitata</name>
    <dbReference type="NCBI Taxonomy" id="7213"/>
    <lineage>
        <taxon>Eukaryota</taxon>
        <taxon>Metazoa</taxon>
        <taxon>Ecdysozoa</taxon>
        <taxon>Arthropoda</taxon>
        <taxon>Hexapoda</taxon>
        <taxon>Insecta</taxon>
        <taxon>Pterygota</taxon>
        <taxon>Neoptera</taxon>
        <taxon>Endopterygota</taxon>
        <taxon>Diptera</taxon>
        <taxon>Brachycera</taxon>
        <taxon>Muscomorpha</taxon>
        <taxon>Tephritoidea</taxon>
        <taxon>Tephritidae</taxon>
        <taxon>Ceratitis</taxon>
        <taxon>Ceratitis</taxon>
    </lineage>
</organism>
<keyword evidence="2" id="KW-0597">Phosphoprotein</keyword>
<feature type="compositionally biased region" description="Polar residues" evidence="4">
    <location>
        <begin position="91"/>
        <end position="102"/>
    </location>
</feature>
<dbReference type="Proteomes" id="UP000606786">
    <property type="component" value="Unassembled WGS sequence"/>
</dbReference>
<dbReference type="OrthoDB" id="5597648at2759"/>
<evidence type="ECO:0000313" key="7">
    <source>
        <dbReference type="Proteomes" id="UP000606786"/>
    </source>
</evidence>
<keyword evidence="7" id="KW-1185">Reference proteome</keyword>
<dbReference type="InterPro" id="IPR007998">
    <property type="entry name" value="DUF719"/>
</dbReference>
<dbReference type="EMBL" id="GAMC01004224">
    <property type="protein sequence ID" value="JAC02332.1"/>
    <property type="molecule type" value="mRNA"/>
</dbReference>